<sequence length="334" mass="36268">MIRSILVGVLCGISAITASPVLRKRDFPDPEPCTGNCSWIHDPNIYKDSNTYYRFSTSGNIAIATAPSLTGPWEYKGALLDNGTKIIVDPHGQDIWAPNIAKIGDMFYAYYSVSTMGSQASQIGVATSSKLDPGTWIDHGSFGLPHSQNYNLIDPAIFQDSDNGPLFLTFGSYWNGIYQTPLETTDLISYSSGGGASLTNIVRNTTVGMDVVEGAIMFKWQTKYYVFFSAGNCCAAPPNLPAPGREYRVMVCRADQVTGPFKDKDGKDCLESGGTLVLGSHGDVYAPGGQGVMVDEGKPVMYYHYVKPSVGYAADQFFFGFNYLDFSSGWPVVV</sequence>
<dbReference type="Gene3D" id="2.115.10.20">
    <property type="entry name" value="Glycosyl hydrolase domain, family 43"/>
    <property type="match status" value="1"/>
</dbReference>
<dbReference type="CDD" id="cd18831">
    <property type="entry name" value="GH43_AnAbnA-like"/>
    <property type="match status" value="1"/>
</dbReference>
<dbReference type="SUPFAM" id="SSF75005">
    <property type="entry name" value="Arabinanase/levansucrase/invertase"/>
    <property type="match status" value="1"/>
</dbReference>
<evidence type="ECO:0000256" key="10">
    <source>
        <dbReference type="SAM" id="SignalP"/>
    </source>
</evidence>
<feature type="active site" description="Proton acceptor" evidence="8">
    <location>
        <position position="42"/>
    </location>
</feature>
<evidence type="ECO:0000256" key="7">
    <source>
        <dbReference type="PIRNR" id="PIRNR026534"/>
    </source>
</evidence>
<comment type="similarity">
    <text evidence="3 7">Belongs to the glycosyl hydrolase 43 family.</text>
</comment>
<comment type="catalytic activity">
    <reaction evidence="1 7">
        <text>Endohydrolysis of (1-&gt;5)-alpha-arabinofuranosidic linkages in (1-&gt;5)-arabinans.</text>
        <dbReference type="EC" id="3.2.1.99"/>
    </reaction>
</comment>
<dbReference type="InterPro" id="IPR016840">
    <property type="entry name" value="Glyco_hydro_43_endo_a_Ara-ase"/>
</dbReference>
<dbReference type="AlphaFoldDB" id="A0A6A6I6D4"/>
<organism evidence="11 12">
    <name type="scientific">Trematosphaeria pertusa</name>
    <dbReference type="NCBI Taxonomy" id="390896"/>
    <lineage>
        <taxon>Eukaryota</taxon>
        <taxon>Fungi</taxon>
        <taxon>Dikarya</taxon>
        <taxon>Ascomycota</taxon>
        <taxon>Pezizomycotina</taxon>
        <taxon>Dothideomycetes</taxon>
        <taxon>Pleosporomycetidae</taxon>
        <taxon>Pleosporales</taxon>
        <taxon>Massarineae</taxon>
        <taxon>Trematosphaeriaceae</taxon>
        <taxon>Trematosphaeria</taxon>
    </lineage>
</organism>
<dbReference type="EMBL" id="ML987200">
    <property type="protein sequence ID" value="KAF2245628.1"/>
    <property type="molecule type" value="Genomic_DNA"/>
</dbReference>
<evidence type="ECO:0000256" key="5">
    <source>
        <dbReference type="ARBA" id="ARBA00022801"/>
    </source>
</evidence>
<dbReference type="EC" id="3.2.1.99" evidence="4 7"/>
<dbReference type="RefSeq" id="XP_033680632.1">
    <property type="nucleotide sequence ID" value="XM_033826036.1"/>
</dbReference>
<evidence type="ECO:0000256" key="9">
    <source>
        <dbReference type="PIRSR" id="PIRSR606710-2"/>
    </source>
</evidence>
<evidence type="ECO:0000313" key="11">
    <source>
        <dbReference type="EMBL" id="KAF2245628.1"/>
    </source>
</evidence>
<keyword evidence="12" id="KW-1185">Reference proteome</keyword>
<dbReference type="PANTHER" id="PTHR43301:SF3">
    <property type="entry name" value="ARABINAN ENDO-1,5-ALPHA-L-ARABINOSIDASE A-RELATED"/>
    <property type="match status" value="1"/>
</dbReference>
<evidence type="ECO:0000256" key="2">
    <source>
        <dbReference type="ARBA" id="ARBA00004834"/>
    </source>
</evidence>
<evidence type="ECO:0000256" key="8">
    <source>
        <dbReference type="PIRSR" id="PIRSR606710-1"/>
    </source>
</evidence>
<dbReference type="InterPro" id="IPR006710">
    <property type="entry name" value="Glyco_hydro_43"/>
</dbReference>
<dbReference type="GO" id="GO:0046558">
    <property type="term" value="F:arabinan endo-1,5-alpha-L-arabinosidase activity"/>
    <property type="evidence" value="ECO:0007669"/>
    <property type="project" value="UniProtKB-EC"/>
</dbReference>
<dbReference type="Proteomes" id="UP000800094">
    <property type="component" value="Unassembled WGS sequence"/>
</dbReference>
<dbReference type="PIRSF" id="PIRSF026534">
    <property type="entry name" value="Endo_alpha-L-arabinosidase"/>
    <property type="match status" value="1"/>
</dbReference>
<accession>A0A6A6I6D4</accession>
<evidence type="ECO:0000256" key="6">
    <source>
        <dbReference type="ARBA" id="ARBA00023295"/>
    </source>
</evidence>
<name>A0A6A6I6D4_9PLEO</name>
<dbReference type="GeneID" id="54579366"/>
<reference evidence="11" key="1">
    <citation type="journal article" date="2020" name="Stud. Mycol.">
        <title>101 Dothideomycetes genomes: a test case for predicting lifestyles and emergence of pathogens.</title>
        <authorList>
            <person name="Haridas S."/>
            <person name="Albert R."/>
            <person name="Binder M."/>
            <person name="Bloem J."/>
            <person name="Labutti K."/>
            <person name="Salamov A."/>
            <person name="Andreopoulos B."/>
            <person name="Baker S."/>
            <person name="Barry K."/>
            <person name="Bills G."/>
            <person name="Bluhm B."/>
            <person name="Cannon C."/>
            <person name="Castanera R."/>
            <person name="Culley D."/>
            <person name="Daum C."/>
            <person name="Ezra D."/>
            <person name="Gonzalez J."/>
            <person name="Henrissat B."/>
            <person name="Kuo A."/>
            <person name="Liang C."/>
            <person name="Lipzen A."/>
            <person name="Lutzoni F."/>
            <person name="Magnuson J."/>
            <person name="Mondo S."/>
            <person name="Nolan M."/>
            <person name="Ohm R."/>
            <person name="Pangilinan J."/>
            <person name="Park H.-J."/>
            <person name="Ramirez L."/>
            <person name="Alfaro M."/>
            <person name="Sun H."/>
            <person name="Tritt A."/>
            <person name="Yoshinaga Y."/>
            <person name="Zwiers L.-H."/>
            <person name="Turgeon B."/>
            <person name="Goodwin S."/>
            <person name="Spatafora J."/>
            <person name="Crous P."/>
            <person name="Grigoriev I."/>
        </authorList>
    </citation>
    <scope>NUCLEOTIDE SEQUENCE</scope>
    <source>
        <strain evidence="11">CBS 122368</strain>
    </source>
</reference>
<evidence type="ECO:0000256" key="3">
    <source>
        <dbReference type="ARBA" id="ARBA00009865"/>
    </source>
</evidence>
<feature type="signal peptide" evidence="10">
    <location>
        <begin position="1"/>
        <end position="18"/>
    </location>
</feature>
<proteinExistence type="inferred from homology"/>
<feature type="site" description="Important for catalytic activity, responsible for pKa modulation of the active site Glu and correct orientation of both the proton donor and substrate" evidence="9">
    <location>
        <position position="154"/>
    </location>
</feature>
<keyword evidence="5 7" id="KW-0378">Hydrolase</keyword>
<keyword evidence="10" id="KW-0732">Signal</keyword>
<dbReference type="InterPro" id="IPR023296">
    <property type="entry name" value="Glyco_hydro_beta-prop_sf"/>
</dbReference>
<dbReference type="GO" id="GO:0031222">
    <property type="term" value="P:arabinan catabolic process"/>
    <property type="evidence" value="ECO:0007669"/>
    <property type="project" value="UniProtKB-UniPathway"/>
</dbReference>
<dbReference type="InterPro" id="IPR050727">
    <property type="entry name" value="GH43_arabinanases"/>
</dbReference>
<feature type="chain" id="PRO_5025684902" description="Arabinan endo-1,5-alpha-L-arabinosidase" evidence="10">
    <location>
        <begin position="19"/>
        <end position="334"/>
    </location>
</feature>
<dbReference type="PANTHER" id="PTHR43301">
    <property type="entry name" value="ARABINAN ENDO-1,5-ALPHA-L-ARABINOSIDASE"/>
    <property type="match status" value="1"/>
</dbReference>
<keyword evidence="6 7" id="KW-0326">Glycosidase</keyword>
<comment type="pathway">
    <text evidence="2 7">Glycan metabolism; L-arabinan degradation.</text>
</comment>
<dbReference type="OrthoDB" id="195678at2759"/>
<dbReference type="UniPathway" id="UPA00667"/>
<evidence type="ECO:0000313" key="12">
    <source>
        <dbReference type="Proteomes" id="UP000800094"/>
    </source>
</evidence>
<protein>
    <recommendedName>
        <fullName evidence="4 7">Arabinan endo-1,5-alpha-L-arabinosidase</fullName>
        <ecNumber evidence="4 7">3.2.1.99</ecNumber>
    </recommendedName>
</protein>
<evidence type="ECO:0000256" key="1">
    <source>
        <dbReference type="ARBA" id="ARBA00000375"/>
    </source>
</evidence>
<gene>
    <name evidence="11" type="ORF">BU26DRAFT_489866</name>
</gene>
<evidence type="ECO:0000256" key="4">
    <source>
        <dbReference type="ARBA" id="ARBA00012586"/>
    </source>
</evidence>
<feature type="active site" description="Proton donor" evidence="8">
    <location>
        <position position="213"/>
    </location>
</feature>
<dbReference type="Pfam" id="PF04616">
    <property type="entry name" value="Glyco_hydro_43"/>
    <property type="match status" value="1"/>
</dbReference>